<dbReference type="OrthoDB" id="3821358at2"/>
<protein>
    <recommendedName>
        <fullName evidence="1">DUF6879 domain-containing protein</fullName>
    </recommendedName>
</protein>
<accession>A0A101UY78</accession>
<keyword evidence="3" id="KW-1185">Reference proteome</keyword>
<dbReference type="RefSeq" id="WP_067024744.1">
    <property type="nucleotide sequence ID" value="NZ_KQ949088.1"/>
</dbReference>
<evidence type="ECO:0000313" key="3">
    <source>
        <dbReference type="Proteomes" id="UP000053260"/>
    </source>
</evidence>
<evidence type="ECO:0000313" key="2">
    <source>
        <dbReference type="EMBL" id="KUO19006.1"/>
    </source>
</evidence>
<reference evidence="2 3" key="1">
    <citation type="submission" date="2015-10" db="EMBL/GenBank/DDBJ databases">
        <title>Draft genome sequence of Streptomyces sp. RV15, isolated from a marine sponge.</title>
        <authorList>
            <person name="Ruckert C."/>
            <person name="Abdelmohsen U.R."/>
            <person name="Winkler A."/>
            <person name="Hentschel U."/>
            <person name="Kalinowski J."/>
            <person name="Kampfer P."/>
            <person name="Glaeser S."/>
        </authorList>
    </citation>
    <scope>NUCLEOTIDE SEQUENCE [LARGE SCALE GENOMIC DNA]</scope>
    <source>
        <strain evidence="2 3">RV15</strain>
    </source>
</reference>
<gene>
    <name evidence="2" type="ORF">AQJ91_22675</name>
</gene>
<dbReference type="Pfam" id="PF21806">
    <property type="entry name" value="DUF6879"/>
    <property type="match status" value="1"/>
</dbReference>
<sequence length="177" mass="20142">MATSSSRSLGEWFTAFEREAFRLETLDDYSQSGGVDAYQAFLAGEEQPESYKTAAWLTTVGNATAAGKRVYRVHVLSRPLTDYLRFELSWGYRRNMSAGEEFFILDTTEWENPIPDAPDFWLFDDRVAGVMAYDGAGKYLGSELLEEDDQLVTFRGYRDTALAQAVPFTEWWAQHGE</sequence>
<dbReference type="AlphaFoldDB" id="A0A101UY78"/>
<comment type="caution">
    <text evidence="2">The sequence shown here is derived from an EMBL/GenBank/DDBJ whole genome shotgun (WGS) entry which is preliminary data.</text>
</comment>
<dbReference type="STRING" id="909626.AQJ91_22675"/>
<feature type="domain" description="DUF6879" evidence="1">
    <location>
        <begin position="9"/>
        <end position="173"/>
    </location>
</feature>
<name>A0A101UY78_9ACTN</name>
<dbReference type="InterPro" id="IPR049244">
    <property type="entry name" value="DUF6879"/>
</dbReference>
<organism evidence="2 3">
    <name type="scientific">Streptomyces dysideae</name>
    <dbReference type="NCBI Taxonomy" id="909626"/>
    <lineage>
        <taxon>Bacteria</taxon>
        <taxon>Bacillati</taxon>
        <taxon>Actinomycetota</taxon>
        <taxon>Actinomycetes</taxon>
        <taxon>Kitasatosporales</taxon>
        <taxon>Streptomycetaceae</taxon>
        <taxon>Streptomyces</taxon>
    </lineage>
</organism>
<dbReference type="Proteomes" id="UP000053260">
    <property type="component" value="Unassembled WGS sequence"/>
</dbReference>
<evidence type="ECO:0000259" key="1">
    <source>
        <dbReference type="Pfam" id="PF21806"/>
    </source>
</evidence>
<dbReference type="EMBL" id="LMXB01000057">
    <property type="protein sequence ID" value="KUO19006.1"/>
    <property type="molecule type" value="Genomic_DNA"/>
</dbReference>
<proteinExistence type="predicted"/>